<dbReference type="NCBIfam" id="NF033788">
    <property type="entry name" value="HTH_metalloreg"/>
    <property type="match status" value="1"/>
</dbReference>
<dbReference type="Proteomes" id="UP000177907">
    <property type="component" value="Unassembled WGS sequence"/>
</dbReference>
<keyword evidence="3" id="KW-0804">Transcription</keyword>
<keyword evidence="2" id="KW-0238">DNA-binding</keyword>
<dbReference type="InterPro" id="IPR036388">
    <property type="entry name" value="WH-like_DNA-bd_sf"/>
</dbReference>
<proteinExistence type="predicted"/>
<dbReference type="PROSITE" id="PS50987">
    <property type="entry name" value="HTH_ARSR_2"/>
    <property type="match status" value="1"/>
</dbReference>
<dbReference type="EMBL" id="MFQZ01000007">
    <property type="protein sequence ID" value="OGH88109.1"/>
    <property type="molecule type" value="Genomic_DNA"/>
</dbReference>
<organism evidence="5 6">
    <name type="scientific">Candidatus Magasanikbacteria bacterium RIFOXYC2_FULL_42_28</name>
    <dbReference type="NCBI Taxonomy" id="1798704"/>
    <lineage>
        <taxon>Bacteria</taxon>
        <taxon>Candidatus Magasanikiibacteriota</taxon>
    </lineage>
</organism>
<dbReference type="PANTHER" id="PTHR33154:SF18">
    <property type="entry name" value="ARSENICAL RESISTANCE OPERON REPRESSOR"/>
    <property type="match status" value="1"/>
</dbReference>
<dbReference type="SUPFAM" id="SSF46785">
    <property type="entry name" value="Winged helix' DNA-binding domain"/>
    <property type="match status" value="1"/>
</dbReference>
<feature type="domain" description="HTH arsR-type" evidence="4">
    <location>
        <begin position="1"/>
        <end position="94"/>
    </location>
</feature>
<dbReference type="PANTHER" id="PTHR33154">
    <property type="entry name" value="TRANSCRIPTIONAL REGULATOR, ARSR FAMILY"/>
    <property type="match status" value="1"/>
</dbReference>
<evidence type="ECO:0000256" key="2">
    <source>
        <dbReference type="ARBA" id="ARBA00023125"/>
    </source>
</evidence>
<dbReference type="GO" id="GO:0003677">
    <property type="term" value="F:DNA binding"/>
    <property type="evidence" value="ECO:0007669"/>
    <property type="project" value="UniProtKB-KW"/>
</dbReference>
<dbReference type="InterPro" id="IPR036390">
    <property type="entry name" value="WH_DNA-bd_sf"/>
</dbReference>
<protein>
    <recommendedName>
        <fullName evidence="4">HTH arsR-type domain-containing protein</fullName>
    </recommendedName>
</protein>
<gene>
    <name evidence="5" type="ORF">A3J93_05590</name>
</gene>
<dbReference type="STRING" id="1798704.A3J93_05590"/>
<dbReference type="InterPro" id="IPR001845">
    <property type="entry name" value="HTH_ArsR_DNA-bd_dom"/>
</dbReference>
<dbReference type="InterPro" id="IPR011991">
    <property type="entry name" value="ArsR-like_HTH"/>
</dbReference>
<dbReference type="CDD" id="cd00090">
    <property type="entry name" value="HTH_ARSR"/>
    <property type="match status" value="1"/>
</dbReference>
<comment type="caution">
    <text evidence="5">The sequence shown here is derived from an EMBL/GenBank/DDBJ whole genome shotgun (WGS) entry which is preliminary data.</text>
</comment>
<dbReference type="AlphaFoldDB" id="A0A1F6NW10"/>
<keyword evidence="1" id="KW-0805">Transcription regulation</keyword>
<evidence type="ECO:0000256" key="3">
    <source>
        <dbReference type="ARBA" id="ARBA00023163"/>
    </source>
</evidence>
<dbReference type="Pfam" id="PF01022">
    <property type="entry name" value="HTH_5"/>
    <property type="match status" value="1"/>
</dbReference>
<reference evidence="5 6" key="1">
    <citation type="journal article" date="2016" name="Nat. Commun.">
        <title>Thousands of microbial genomes shed light on interconnected biogeochemical processes in an aquifer system.</title>
        <authorList>
            <person name="Anantharaman K."/>
            <person name="Brown C.T."/>
            <person name="Hug L.A."/>
            <person name="Sharon I."/>
            <person name="Castelle C.J."/>
            <person name="Probst A.J."/>
            <person name="Thomas B.C."/>
            <person name="Singh A."/>
            <person name="Wilkins M.J."/>
            <person name="Karaoz U."/>
            <person name="Brodie E.L."/>
            <person name="Williams K.H."/>
            <person name="Hubbard S.S."/>
            <person name="Banfield J.F."/>
        </authorList>
    </citation>
    <scope>NUCLEOTIDE SEQUENCE [LARGE SCALE GENOMIC DNA]</scope>
</reference>
<name>A0A1F6NW10_9BACT</name>
<accession>A0A1F6NW10</accession>
<dbReference type="Gene3D" id="1.10.10.10">
    <property type="entry name" value="Winged helix-like DNA-binding domain superfamily/Winged helix DNA-binding domain"/>
    <property type="match status" value="1"/>
</dbReference>
<sequence length="94" mass="10970">MKSKQKNNLLKILKTLADNTRFDITLLLATGEKCVCKIFEKLKLPQNLVSHHLGIMRQNGLIVNRRDGKWVHYSLNKKYLREIQKLLTKIGNKI</sequence>
<evidence type="ECO:0000259" key="4">
    <source>
        <dbReference type="PROSITE" id="PS50987"/>
    </source>
</evidence>
<dbReference type="SMART" id="SM00418">
    <property type="entry name" value="HTH_ARSR"/>
    <property type="match status" value="1"/>
</dbReference>
<evidence type="ECO:0000313" key="5">
    <source>
        <dbReference type="EMBL" id="OGH88109.1"/>
    </source>
</evidence>
<dbReference type="InterPro" id="IPR051081">
    <property type="entry name" value="HTH_MetalResp_TranReg"/>
</dbReference>
<dbReference type="GO" id="GO:0003700">
    <property type="term" value="F:DNA-binding transcription factor activity"/>
    <property type="evidence" value="ECO:0007669"/>
    <property type="project" value="InterPro"/>
</dbReference>
<evidence type="ECO:0000256" key="1">
    <source>
        <dbReference type="ARBA" id="ARBA00023015"/>
    </source>
</evidence>
<dbReference type="PRINTS" id="PR00778">
    <property type="entry name" value="HTHARSR"/>
</dbReference>
<evidence type="ECO:0000313" key="6">
    <source>
        <dbReference type="Proteomes" id="UP000177907"/>
    </source>
</evidence>